<dbReference type="InterPro" id="IPR013783">
    <property type="entry name" value="Ig-like_fold"/>
</dbReference>
<dbReference type="GO" id="GO:0004888">
    <property type="term" value="F:transmembrane signaling receptor activity"/>
    <property type="evidence" value="ECO:0007669"/>
    <property type="project" value="TreeGrafter"/>
</dbReference>
<feature type="chain" id="PRO_5044226732" description="CD3 gamma/delta subunit Ig-like domain-containing protein" evidence="2">
    <location>
        <begin position="20"/>
        <end position="162"/>
    </location>
</feature>
<dbReference type="Ensembl" id="ENSEEET00000041680.2">
    <property type="protein sequence ID" value="ENSEEEP00000041203.2"/>
    <property type="gene ID" value="ENSEEEG00000019499.2"/>
</dbReference>
<reference evidence="3" key="5">
    <citation type="submission" date="2025-09" db="UniProtKB">
        <authorList>
            <consortium name="Ensembl"/>
        </authorList>
    </citation>
    <scope>IDENTIFICATION</scope>
</reference>
<name>A0A4W4GY81_ELEEL</name>
<dbReference type="OMA" id="QPLKYKR"/>
<evidence type="ECO:0000256" key="1">
    <source>
        <dbReference type="SAM" id="Phobius"/>
    </source>
</evidence>
<dbReference type="AlphaFoldDB" id="A0A4W4GY81"/>
<dbReference type="Proteomes" id="UP000314983">
    <property type="component" value="Chromosome 15"/>
</dbReference>
<dbReference type="GeneTree" id="ENSGT00990000205064"/>
<organism evidence="3 4">
    <name type="scientific">Electrophorus electricus</name>
    <name type="common">Electric eel</name>
    <name type="synonym">Gymnotus electricus</name>
    <dbReference type="NCBI Taxonomy" id="8005"/>
    <lineage>
        <taxon>Eukaryota</taxon>
        <taxon>Metazoa</taxon>
        <taxon>Chordata</taxon>
        <taxon>Craniata</taxon>
        <taxon>Vertebrata</taxon>
        <taxon>Euteleostomi</taxon>
        <taxon>Actinopterygii</taxon>
        <taxon>Neopterygii</taxon>
        <taxon>Teleostei</taxon>
        <taxon>Ostariophysi</taxon>
        <taxon>Gymnotiformes</taxon>
        <taxon>Gymnotoidei</taxon>
        <taxon>Gymnotidae</taxon>
        <taxon>Electrophorus</taxon>
    </lineage>
</organism>
<proteinExistence type="predicted"/>
<feature type="signal peptide" evidence="2">
    <location>
        <begin position="1"/>
        <end position="19"/>
    </location>
</feature>
<reference evidence="3" key="3">
    <citation type="submission" date="2020-05" db="EMBL/GenBank/DDBJ databases">
        <title>Electrophorus electricus (electric eel) genome, fEleEle1, primary haplotype.</title>
        <authorList>
            <person name="Myers G."/>
            <person name="Meyer A."/>
            <person name="Fedrigo O."/>
            <person name="Formenti G."/>
            <person name="Rhie A."/>
            <person name="Tracey A."/>
            <person name="Sims Y."/>
            <person name="Jarvis E.D."/>
        </authorList>
    </citation>
    <scope>NUCLEOTIDE SEQUENCE [LARGE SCALE GENOMIC DNA]</scope>
</reference>
<evidence type="ECO:0000313" key="4">
    <source>
        <dbReference type="Proteomes" id="UP000314983"/>
    </source>
</evidence>
<keyword evidence="1" id="KW-0812">Transmembrane</keyword>
<keyword evidence="1" id="KW-0472">Membrane</keyword>
<keyword evidence="2" id="KW-0732">Signal</keyword>
<evidence type="ECO:0000313" key="3">
    <source>
        <dbReference type="Ensembl" id="ENSEEEP00000041203.2"/>
    </source>
</evidence>
<keyword evidence="1" id="KW-1133">Transmembrane helix</keyword>
<evidence type="ECO:0000256" key="2">
    <source>
        <dbReference type="SAM" id="SignalP"/>
    </source>
</evidence>
<keyword evidence="4" id="KW-1185">Reference proteome</keyword>
<sequence>MKWVTLLLLTGLLVKQTYTNEQGTEITGQKTVNGAKLFCTSGKWTRHSQSHLDLVNKDEKSGEYTCDTTKKNVTVFVKFRTCEDCIELDLASIVFIIIGNIMATTLIGMAVYSLSAQPRTKSFSGNKASDKKTLLYNGEGDTYQQLTAGQTSEYSALGGRKK</sequence>
<dbReference type="GO" id="GO:0007166">
    <property type="term" value="P:cell surface receptor signaling pathway"/>
    <property type="evidence" value="ECO:0007669"/>
    <property type="project" value="TreeGrafter"/>
</dbReference>
<evidence type="ECO:0008006" key="5">
    <source>
        <dbReference type="Google" id="ProtNLM"/>
    </source>
</evidence>
<reference evidence="4" key="1">
    <citation type="journal article" date="2014" name="Science">
        <title>Nonhuman genetics. Genomic basis for the convergent evolution of electric organs.</title>
        <authorList>
            <person name="Gallant J.R."/>
            <person name="Traeger L.L."/>
            <person name="Volkening J.D."/>
            <person name="Moffett H."/>
            <person name="Chen P.H."/>
            <person name="Novina C.D."/>
            <person name="Phillips G.N.Jr."/>
            <person name="Anand R."/>
            <person name="Wells G.B."/>
            <person name="Pinch M."/>
            <person name="Guth R."/>
            <person name="Unguez G.A."/>
            <person name="Albert J.S."/>
            <person name="Zakon H.H."/>
            <person name="Samanta M.P."/>
            <person name="Sussman M.R."/>
        </authorList>
    </citation>
    <scope>NUCLEOTIDE SEQUENCE [LARGE SCALE GENOMIC DNA]</scope>
</reference>
<reference evidence="3" key="4">
    <citation type="submission" date="2025-08" db="UniProtKB">
        <authorList>
            <consortium name="Ensembl"/>
        </authorList>
    </citation>
    <scope>IDENTIFICATION</scope>
</reference>
<dbReference type="InterPro" id="IPR015484">
    <property type="entry name" value="CD3_esu/gsu/dsu"/>
</dbReference>
<dbReference type="STRING" id="8005.ENSEEEP00000041203"/>
<dbReference type="GO" id="GO:0045059">
    <property type="term" value="P:positive thymic T cell selection"/>
    <property type="evidence" value="ECO:0007669"/>
    <property type="project" value="TreeGrafter"/>
</dbReference>
<dbReference type="GO" id="GO:0009897">
    <property type="term" value="C:external side of plasma membrane"/>
    <property type="evidence" value="ECO:0007669"/>
    <property type="project" value="TreeGrafter"/>
</dbReference>
<dbReference type="PANTHER" id="PTHR10570">
    <property type="entry name" value="T-CELL SURFACE GLYCOPROTEIN CD3 GAMMA CHAIN / DELTA CHAIN"/>
    <property type="match status" value="1"/>
</dbReference>
<dbReference type="GO" id="GO:0042105">
    <property type="term" value="C:alpha-beta T cell receptor complex"/>
    <property type="evidence" value="ECO:0007669"/>
    <property type="project" value="TreeGrafter"/>
</dbReference>
<dbReference type="Gene3D" id="2.60.40.10">
    <property type="entry name" value="Immunoglobulins"/>
    <property type="match status" value="1"/>
</dbReference>
<dbReference type="Pfam" id="PF16681">
    <property type="entry name" value="Ig_5"/>
    <property type="match status" value="1"/>
</dbReference>
<protein>
    <recommendedName>
        <fullName evidence="5">CD3 gamma/delta subunit Ig-like domain-containing protein</fullName>
    </recommendedName>
</protein>
<reference evidence="4" key="2">
    <citation type="journal article" date="2017" name="Sci. Adv.">
        <title>A tail of two voltages: Proteomic comparison of the three electric organs of the electric eel.</title>
        <authorList>
            <person name="Traeger L.L."/>
            <person name="Sabat G."/>
            <person name="Barrett-Wilt G.A."/>
            <person name="Wells G.B."/>
            <person name="Sussman M.R."/>
        </authorList>
    </citation>
    <scope>NUCLEOTIDE SEQUENCE [LARGE SCALE GENOMIC DNA]</scope>
</reference>
<dbReference type="PANTHER" id="PTHR10570:SF8">
    <property type="entry name" value="T-CELL SURFACE GLYCOPROTEIN CD3 GAMMA CHAIN"/>
    <property type="match status" value="1"/>
</dbReference>
<accession>A0A4W4GY81</accession>
<feature type="transmembrane region" description="Helical" evidence="1">
    <location>
        <begin position="90"/>
        <end position="114"/>
    </location>
</feature>